<keyword evidence="2" id="KW-1185">Reference proteome</keyword>
<name>A0A9D4GRD7_DREPO</name>
<reference evidence="1" key="1">
    <citation type="journal article" date="2019" name="bioRxiv">
        <title>The Genome of the Zebra Mussel, Dreissena polymorpha: A Resource for Invasive Species Research.</title>
        <authorList>
            <person name="McCartney M.A."/>
            <person name="Auch B."/>
            <person name="Kono T."/>
            <person name="Mallez S."/>
            <person name="Zhang Y."/>
            <person name="Obille A."/>
            <person name="Becker A."/>
            <person name="Abrahante J.E."/>
            <person name="Garbe J."/>
            <person name="Badalamenti J.P."/>
            <person name="Herman A."/>
            <person name="Mangelson H."/>
            <person name="Liachko I."/>
            <person name="Sullivan S."/>
            <person name="Sone E.D."/>
            <person name="Koren S."/>
            <person name="Silverstein K.A.T."/>
            <person name="Beckman K.B."/>
            <person name="Gohl D.M."/>
        </authorList>
    </citation>
    <scope>NUCLEOTIDE SEQUENCE</scope>
    <source>
        <strain evidence="1">Duluth1</strain>
        <tissue evidence="1">Whole animal</tissue>
    </source>
</reference>
<dbReference type="AlphaFoldDB" id="A0A9D4GRD7"/>
<gene>
    <name evidence="1" type="ORF">DPMN_121824</name>
</gene>
<evidence type="ECO:0000313" key="1">
    <source>
        <dbReference type="EMBL" id="KAH3820080.1"/>
    </source>
</evidence>
<proteinExistence type="predicted"/>
<sequence length="88" mass="10002">MWFMNIMNRLGNKTLPHGTPWCNTTFCPQRYGLCKCSGTAWSTCICCLGYHSMKDKKPILQQLVKVILLAMLWRYDGLGLQGSLNGPF</sequence>
<reference evidence="1" key="2">
    <citation type="submission" date="2020-11" db="EMBL/GenBank/DDBJ databases">
        <authorList>
            <person name="McCartney M.A."/>
            <person name="Auch B."/>
            <person name="Kono T."/>
            <person name="Mallez S."/>
            <person name="Becker A."/>
            <person name="Gohl D.M."/>
            <person name="Silverstein K.A.T."/>
            <person name="Koren S."/>
            <person name="Bechman K.B."/>
            <person name="Herman A."/>
            <person name="Abrahante J.E."/>
            <person name="Garbe J."/>
        </authorList>
    </citation>
    <scope>NUCLEOTIDE SEQUENCE</scope>
    <source>
        <strain evidence="1">Duluth1</strain>
        <tissue evidence="1">Whole animal</tissue>
    </source>
</reference>
<dbReference type="EMBL" id="JAIWYP010000005">
    <property type="protein sequence ID" value="KAH3820080.1"/>
    <property type="molecule type" value="Genomic_DNA"/>
</dbReference>
<organism evidence="1 2">
    <name type="scientific">Dreissena polymorpha</name>
    <name type="common">Zebra mussel</name>
    <name type="synonym">Mytilus polymorpha</name>
    <dbReference type="NCBI Taxonomy" id="45954"/>
    <lineage>
        <taxon>Eukaryota</taxon>
        <taxon>Metazoa</taxon>
        <taxon>Spiralia</taxon>
        <taxon>Lophotrochozoa</taxon>
        <taxon>Mollusca</taxon>
        <taxon>Bivalvia</taxon>
        <taxon>Autobranchia</taxon>
        <taxon>Heteroconchia</taxon>
        <taxon>Euheterodonta</taxon>
        <taxon>Imparidentia</taxon>
        <taxon>Neoheterodontei</taxon>
        <taxon>Myida</taxon>
        <taxon>Dreissenoidea</taxon>
        <taxon>Dreissenidae</taxon>
        <taxon>Dreissena</taxon>
    </lineage>
</organism>
<accession>A0A9D4GRD7</accession>
<protein>
    <submittedName>
        <fullName evidence="1">Uncharacterized protein</fullName>
    </submittedName>
</protein>
<dbReference type="Proteomes" id="UP000828390">
    <property type="component" value="Unassembled WGS sequence"/>
</dbReference>
<evidence type="ECO:0000313" key="2">
    <source>
        <dbReference type="Proteomes" id="UP000828390"/>
    </source>
</evidence>
<comment type="caution">
    <text evidence="1">The sequence shown here is derived from an EMBL/GenBank/DDBJ whole genome shotgun (WGS) entry which is preliminary data.</text>
</comment>